<protein>
    <submittedName>
        <fullName evidence="3">Class I SAM-dependent methyltransferase</fullName>
        <ecNumber evidence="3">2.1.-.-</ecNumber>
    </submittedName>
</protein>
<dbReference type="Proteomes" id="UP001276854">
    <property type="component" value="Unassembled WGS sequence"/>
</dbReference>
<dbReference type="EMBL" id="JAWONS010000216">
    <property type="protein sequence ID" value="MDW2798450.1"/>
    <property type="molecule type" value="Genomic_DNA"/>
</dbReference>
<name>A0ABU4GN66_9CLOT</name>
<evidence type="ECO:0000313" key="3">
    <source>
        <dbReference type="EMBL" id="MDW2798450.1"/>
    </source>
</evidence>
<evidence type="ECO:0000256" key="1">
    <source>
        <dbReference type="ARBA" id="ARBA00022679"/>
    </source>
</evidence>
<dbReference type="GO" id="GO:0032259">
    <property type="term" value="P:methylation"/>
    <property type="evidence" value="ECO:0007669"/>
    <property type="project" value="UniProtKB-KW"/>
</dbReference>
<dbReference type="InterPro" id="IPR029063">
    <property type="entry name" value="SAM-dependent_MTases_sf"/>
</dbReference>
<dbReference type="Gene3D" id="3.40.50.150">
    <property type="entry name" value="Vaccinia Virus protein VP39"/>
    <property type="match status" value="1"/>
</dbReference>
<sequence length="221" mass="25687">MERMEDFFASRVNGYEEHMLSAVEGCKQAYALLPSLLPASCSNLLDLGCGTGLELKQIFKKFPDLFVTGIDLTREMLDKLKYNFPEKNINLICGSYFDVDLKKKEYDCAVSFQTMHHFEHKAKIGLYQKIFRALTDQGLYIECDYMVEDQGEEDYYFSENRRIRHELGISKGEFYHYDTPCTISNQIAMLKKGGFERVELILRISNTTILAAYKQTRQKEE</sequence>
<keyword evidence="4" id="KW-1185">Reference proteome</keyword>
<dbReference type="SUPFAM" id="SSF53335">
    <property type="entry name" value="S-adenosyl-L-methionine-dependent methyltransferases"/>
    <property type="match status" value="1"/>
</dbReference>
<reference evidence="3 4" key="1">
    <citation type="submission" date="2023-10" db="EMBL/GenBank/DDBJ databases">
        <title>A novel Glycoside Hydrolase 43-Like Enzyme from Clostrdium boliviensis is an Endo-xylanase, and a Candidate for Xylooligosaccharides Production from Different Xylan Substrates.</title>
        <authorList>
            <person name="Alvarez M.T."/>
            <person name="Rocabado-Villegas L.R."/>
            <person name="Salas-Veizaga D.M."/>
            <person name="Linares-Pasten J.A."/>
            <person name="Gudmundsdottir E.E."/>
            <person name="Hreggvidsson G.O."/>
            <person name="Adlercreutz P."/>
            <person name="Nordberg Karlsson E."/>
        </authorList>
    </citation>
    <scope>NUCLEOTIDE SEQUENCE [LARGE SCALE GENOMIC DNA]</scope>
    <source>
        <strain evidence="3 4">E-1</strain>
    </source>
</reference>
<dbReference type="GO" id="GO:0008168">
    <property type="term" value="F:methyltransferase activity"/>
    <property type="evidence" value="ECO:0007669"/>
    <property type="project" value="UniProtKB-KW"/>
</dbReference>
<dbReference type="RefSeq" id="WP_318064687.1">
    <property type="nucleotide sequence ID" value="NZ_JAWONS010000216.1"/>
</dbReference>
<dbReference type="EC" id="2.1.-.-" evidence="3"/>
<accession>A0ABU4GN66</accession>
<feature type="domain" description="Methyltransferase" evidence="2">
    <location>
        <begin position="45"/>
        <end position="138"/>
    </location>
</feature>
<proteinExistence type="predicted"/>
<keyword evidence="3" id="KW-0489">Methyltransferase</keyword>
<keyword evidence="1 3" id="KW-0808">Transferase</keyword>
<dbReference type="InterPro" id="IPR041698">
    <property type="entry name" value="Methyltransf_25"/>
</dbReference>
<dbReference type="CDD" id="cd02440">
    <property type="entry name" value="AdoMet_MTases"/>
    <property type="match status" value="1"/>
</dbReference>
<evidence type="ECO:0000313" key="4">
    <source>
        <dbReference type="Proteomes" id="UP001276854"/>
    </source>
</evidence>
<dbReference type="InterPro" id="IPR016461">
    <property type="entry name" value="COMT-like"/>
</dbReference>
<dbReference type="PANTHER" id="PTHR43861">
    <property type="entry name" value="TRANS-ACONITATE 2-METHYLTRANSFERASE-RELATED"/>
    <property type="match status" value="1"/>
</dbReference>
<evidence type="ECO:0000259" key="2">
    <source>
        <dbReference type="Pfam" id="PF13649"/>
    </source>
</evidence>
<organism evidence="3 4">
    <name type="scientific">Clostridium boliviensis</name>
    <dbReference type="NCBI Taxonomy" id="318465"/>
    <lineage>
        <taxon>Bacteria</taxon>
        <taxon>Bacillati</taxon>
        <taxon>Bacillota</taxon>
        <taxon>Clostridia</taxon>
        <taxon>Eubacteriales</taxon>
        <taxon>Clostridiaceae</taxon>
        <taxon>Clostridium</taxon>
    </lineage>
</organism>
<gene>
    <name evidence="3" type="ORF">RZO55_12780</name>
</gene>
<comment type="caution">
    <text evidence="3">The sequence shown here is derived from an EMBL/GenBank/DDBJ whole genome shotgun (WGS) entry which is preliminary data.</text>
</comment>
<dbReference type="Pfam" id="PF13649">
    <property type="entry name" value="Methyltransf_25"/>
    <property type="match status" value="1"/>
</dbReference>
<dbReference type="PROSITE" id="PS51683">
    <property type="entry name" value="SAM_OMT_II"/>
    <property type="match status" value="1"/>
</dbReference>